<keyword evidence="7 8" id="KW-0472">Membrane</keyword>
<dbReference type="EMBL" id="JACOGK010000028">
    <property type="protein sequence ID" value="MBC3537485.1"/>
    <property type="molecule type" value="Genomic_DNA"/>
</dbReference>
<evidence type="ECO:0000256" key="8">
    <source>
        <dbReference type="RuleBase" id="RU363064"/>
    </source>
</evidence>
<dbReference type="InterPro" id="IPR001463">
    <property type="entry name" value="Na/Ala_symport"/>
</dbReference>
<evidence type="ECO:0000313" key="9">
    <source>
        <dbReference type="EMBL" id="MBC3537485.1"/>
    </source>
</evidence>
<feature type="transmembrane region" description="Helical" evidence="8">
    <location>
        <begin position="304"/>
        <end position="325"/>
    </location>
</feature>
<evidence type="ECO:0000256" key="4">
    <source>
        <dbReference type="ARBA" id="ARBA00022475"/>
    </source>
</evidence>
<feature type="transmembrane region" description="Helical" evidence="8">
    <location>
        <begin position="215"/>
        <end position="236"/>
    </location>
</feature>
<feature type="transmembrane region" description="Helical" evidence="8">
    <location>
        <begin position="82"/>
        <end position="106"/>
    </location>
</feature>
<dbReference type="PANTHER" id="PTHR30330">
    <property type="entry name" value="AGSS FAMILY TRANSPORTER, SODIUM-ALANINE"/>
    <property type="match status" value="1"/>
</dbReference>
<accession>A0ABR6VJQ0</accession>
<comment type="caution">
    <text evidence="9">The sequence shown here is derived from an EMBL/GenBank/DDBJ whole genome shotgun (WGS) entry which is preliminary data.</text>
</comment>
<dbReference type="Gene3D" id="1.20.1740.10">
    <property type="entry name" value="Amino acid/polyamine transporter I"/>
    <property type="match status" value="1"/>
</dbReference>
<dbReference type="PRINTS" id="PR00175">
    <property type="entry name" value="NAALASMPORT"/>
</dbReference>
<evidence type="ECO:0000256" key="1">
    <source>
        <dbReference type="ARBA" id="ARBA00004651"/>
    </source>
</evidence>
<sequence length="472" mass="51317">MELLNSIVSSINSFLWTYIIITLLVVAGFYFTFRLRFVQLRYFTNMFSLIVSSVNTKTRGNEISPFQAFCVSTASRVGVGNIAGIAIAITTGGPGAIFWMWFIAIIGSATGFVESTLAQIYKVPAKGKQGETTFRGGPAYYLKNGLGHGIWAAVFAVLISITYGLIYNSVQANTIALSLNSAFGFDKTIIGIVVMVLSIAVICGGLGRIARVTEWMVPLMAGLYIIVALGIMIYHIDLLPTAFGIIFRDAFDFQAVFGGGMGAAVLTGFKRGLFSNEAGEGSVPNAAATADADHPVVQGLIQAFGVYVDTLFICSASAFIVLLSGSYESSGLTGVELIQWDLSQYFGSIAPTAVSVLIFLFAFSSIIGNYYYGEINIGHLTQNKWAMHVFRFFIAVMIFFGSVAELPLVWNLADLFMAFQVLTNVTAILILFPRAKEALDDYERQRKAGVKTPVFFKNALSNVKGVVWWNKD</sequence>
<dbReference type="Pfam" id="PF01235">
    <property type="entry name" value="Na_Ala_symp"/>
    <property type="match status" value="1"/>
</dbReference>
<reference evidence="9 10" key="1">
    <citation type="submission" date="2020-08" db="EMBL/GenBank/DDBJ databases">
        <authorList>
            <person name="Liu C."/>
            <person name="Sun Q."/>
        </authorList>
    </citation>
    <scope>NUCLEOTIDE SEQUENCE [LARGE SCALE GENOMIC DNA]</scope>
    <source>
        <strain evidence="9 10">NSJ-59</strain>
    </source>
</reference>
<organism evidence="9 10">
    <name type="scientific">Megasphaera hominis</name>
    <dbReference type="NCBI Taxonomy" id="159836"/>
    <lineage>
        <taxon>Bacteria</taxon>
        <taxon>Bacillati</taxon>
        <taxon>Bacillota</taxon>
        <taxon>Negativicutes</taxon>
        <taxon>Veillonellales</taxon>
        <taxon>Veillonellaceae</taxon>
        <taxon>Megasphaera</taxon>
    </lineage>
</organism>
<keyword evidence="4 8" id="KW-1003">Cell membrane</keyword>
<evidence type="ECO:0000256" key="5">
    <source>
        <dbReference type="ARBA" id="ARBA00022692"/>
    </source>
</evidence>
<feature type="transmembrane region" description="Helical" evidence="8">
    <location>
        <begin position="389"/>
        <end position="409"/>
    </location>
</feature>
<feature type="transmembrane region" description="Helical" evidence="8">
    <location>
        <begin position="415"/>
        <end position="432"/>
    </location>
</feature>
<comment type="similarity">
    <text evidence="2 8">Belongs to the alanine or glycine:cation symporter (AGCS) (TC 2.A.25) family.</text>
</comment>
<comment type="subcellular location">
    <subcellularLocation>
        <location evidence="1 8">Cell membrane</location>
        <topology evidence="1 8">Multi-pass membrane protein</topology>
    </subcellularLocation>
</comment>
<evidence type="ECO:0000256" key="6">
    <source>
        <dbReference type="ARBA" id="ARBA00022989"/>
    </source>
</evidence>
<dbReference type="PANTHER" id="PTHR30330:SF1">
    <property type="entry name" value="AMINO-ACID CARRIER PROTEIN ALST"/>
    <property type="match status" value="1"/>
</dbReference>
<keyword evidence="3 8" id="KW-0813">Transport</keyword>
<feature type="transmembrane region" description="Helical" evidence="8">
    <location>
        <begin position="15"/>
        <end position="33"/>
    </location>
</feature>
<feature type="transmembrane region" description="Helical" evidence="8">
    <location>
        <begin position="148"/>
        <end position="167"/>
    </location>
</feature>
<protein>
    <submittedName>
        <fullName evidence="9">Alanine:cation symporter family protein</fullName>
    </submittedName>
</protein>
<dbReference type="Proteomes" id="UP000606870">
    <property type="component" value="Unassembled WGS sequence"/>
</dbReference>
<dbReference type="NCBIfam" id="TIGR00835">
    <property type="entry name" value="agcS"/>
    <property type="match status" value="1"/>
</dbReference>
<keyword evidence="6 8" id="KW-1133">Transmembrane helix</keyword>
<dbReference type="RefSeq" id="WP_186503898.1">
    <property type="nucleotide sequence ID" value="NZ_JACOGK010000028.1"/>
</dbReference>
<proteinExistence type="inferred from homology"/>
<evidence type="ECO:0000256" key="3">
    <source>
        <dbReference type="ARBA" id="ARBA00022448"/>
    </source>
</evidence>
<evidence type="ECO:0000256" key="7">
    <source>
        <dbReference type="ARBA" id="ARBA00023136"/>
    </source>
</evidence>
<keyword evidence="5 8" id="KW-0812">Transmembrane</keyword>
<keyword evidence="10" id="KW-1185">Reference proteome</keyword>
<feature type="transmembrane region" description="Helical" evidence="8">
    <location>
        <begin position="188"/>
        <end position="209"/>
    </location>
</feature>
<evidence type="ECO:0000313" key="10">
    <source>
        <dbReference type="Proteomes" id="UP000606870"/>
    </source>
</evidence>
<evidence type="ECO:0000256" key="2">
    <source>
        <dbReference type="ARBA" id="ARBA00009261"/>
    </source>
</evidence>
<feature type="transmembrane region" description="Helical" evidence="8">
    <location>
        <begin position="345"/>
        <end position="368"/>
    </location>
</feature>
<keyword evidence="8" id="KW-0769">Symport</keyword>
<name>A0ABR6VJQ0_9FIRM</name>
<gene>
    <name evidence="9" type="ORF">H8J70_09500</name>
</gene>